<dbReference type="EMBL" id="JAPWTJ010000143">
    <property type="protein sequence ID" value="KAJ8982134.1"/>
    <property type="molecule type" value="Genomic_DNA"/>
</dbReference>
<name>A0ABQ9JX19_9CUCU</name>
<organism evidence="2 3">
    <name type="scientific">Molorchus minor</name>
    <dbReference type="NCBI Taxonomy" id="1323400"/>
    <lineage>
        <taxon>Eukaryota</taxon>
        <taxon>Metazoa</taxon>
        <taxon>Ecdysozoa</taxon>
        <taxon>Arthropoda</taxon>
        <taxon>Hexapoda</taxon>
        <taxon>Insecta</taxon>
        <taxon>Pterygota</taxon>
        <taxon>Neoptera</taxon>
        <taxon>Endopterygota</taxon>
        <taxon>Coleoptera</taxon>
        <taxon>Polyphaga</taxon>
        <taxon>Cucujiformia</taxon>
        <taxon>Chrysomeloidea</taxon>
        <taxon>Cerambycidae</taxon>
        <taxon>Lamiinae</taxon>
        <taxon>Monochamini</taxon>
        <taxon>Molorchus</taxon>
    </lineage>
</organism>
<proteinExistence type="predicted"/>
<gene>
    <name evidence="2" type="ORF">NQ317_002861</name>
</gene>
<dbReference type="Proteomes" id="UP001162164">
    <property type="component" value="Unassembled WGS sequence"/>
</dbReference>
<keyword evidence="1" id="KW-1133">Transmembrane helix</keyword>
<comment type="caution">
    <text evidence="2">The sequence shown here is derived from an EMBL/GenBank/DDBJ whole genome shotgun (WGS) entry which is preliminary data.</text>
</comment>
<protein>
    <submittedName>
        <fullName evidence="2">Uncharacterized protein</fullName>
    </submittedName>
</protein>
<keyword evidence="1" id="KW-0812">Transmembrane</keyword>
<keyword evidence="3" id="KW-1185">Reference proteome</keyword>
<sequence>MGSEQFENSAVPWMKDEISTQSTSLPDLIEEESNKITTVVIFVISAVFAITLLFVIAIFIDCRQQKLQKIQSKKPRKILRMQLPLGVVGRAVREDQERIVDRMEQAQPSTSNVIV</sequence>
<evidence type="ECO:0000313" key="3">
    <source>
        <dbReference type="Proteomes" id="UP001162164"/>
    </source>
</evidence>
<keyword evidence="1" id="KW-0472">Membrane</keyword>
<accession>A0ABQ9JX19</accession>
<reference evidence="2" key="1">
    <citation type="journal article" date="2023" name="Insect Mol. Biol.">
        <title>Genome sequencing provides insights into the evolution of gene families encoding plant cell wall-degrading enzymes in longhorned beetles.</title>
        <authorList>
            <person name="Shin N.R."/>
            <person name="Okamura Y."/>
            <person name="Kirsch R."/>
            <person name="Pauchet Y."/>
        </authorList>
    </citation>
    <scope>NUCLEOTIDE SEQUENCE</scope>
    <source>
        <strain evidence="2">MMC_N1</strain>
    </source>
</reference>
<evidence type="ECO:0000256" key="1">
    <source>
        <dbReference type="SAM" id="Phobius"/>
    </source>
</evidence>
<evidence type="ECO:0000313" key="2">
    <source>
        <dbReference type="EMBL" id="KAJ8982134.1"/>
    </source>
</evidence>
<feature type="transmembrane region" description="Helical" evidence="1">
    <location>
        <begin position="36"/>
        <end position="60"/>
    </location>
</feature>